<organism evidence="7 8">
    <name type="scientific">Leminorella richardii</name>
    <dbReference type="NCBI Taxonomy" id="158841"/>
    <lineage>
        <taxon>Bacteria</taxon>
        <taxon>Pseudomonadati</taxon>
        <taxon>Pseudomonadota</taxon>
        <taxon>Gammaproteobacteria</taxon>
        <taxon>Enterobacterales</taxon>
        <taxon>Budviciaceae</taxon>
        <taxon>Leminorella</taxon>
    </lineage>
</organism>
<dbReference type="Proteomes" id="UP000249005">
    <property type="component" value="Chromosome 1"/>
</dbReference>
<dbReference type="KEGG" id="lri:NCTC12151_00393"/>
<comment type="function">
    <text evidence="6">Removes the formyl group from the N-terminal Met of newly synthesized proteins. Requires at least a dipeptide for an efficient rate of reaction. N-terminal L-methionine is a prerequisite for activity but the enzyme has broad specificity at other positions.</text>
</comment>
<gene>
    <name evidence="6 7" type="primary">def</name>
    <name evidence="7" type="ORF">NCTC12151_00393</name>
</gene>
<comment type="catalytic activity">
    <reaction evidence="6">
        <text>N-terminal N-formyl-L-methionyl-[peptide] + H2O = N-terminal L-methionyl-[peptide] + formate</text>
        <dbReference type="Rhea" id="RHEA:24420"/>
        <dbReference type="Rhea" id="RHEA-COMP:10639"/>
        <dbReference type="Rhea" id="RHEA-COMP:10640"/>
        <dbReference type="ChEBI" id="CHEBI:15377"/>
        <dbReference type="ChEBI" id="CHEBI:15740"/>
        <dbReference type="ChEBI" id="CHEBI:49298"/>
        <dbReference type="ChEBI" id="CHEBI:64731"/>
        <dbReference type="EC" id="3.5.1.88"/>
    </reaction>
</comment>
<dbReference type="CDD" id="cd00487">
    <property type="entry name" value="Pep_deformylase"/>
    <property type="match status" value="1"/>
</dbReference>
<reference evidence="7 8" key="1">
    <citation type="submission" date="2018-06" db="EMBL/GenBank/DDBJ databases">
        <authorList>
            <consortium name="Pathogen Informatics"/>
            <person name="Doyle S."/>
        </authorList>
    </citation>
    <scope>NUCLEOTIDE SEQUENCE [LARGE SCALE GENOMIC DNA]</scope>
    <source>
        <strain evidence="7 8">NCTC12151</strain>
    </source>
</reference>
<dbReference type="PIRSF" id="PIRSF004749">
    <property type="entry name" value="Pep_def"/>
    <property type="match status" value="1"/>
</dbReference>
<dbReference type="Pfam" id="PF01327">
    <property type="entry name" value="Pep_deformylase"/>
    <property type="match status" value="1"/>
</dbReference>
<dbReference type="GO" id="GO:0046872">
    <property type="term" value="F:metal ion binding"/>
    <property type="evidence" value="ECO:0007669"/>
    <property type="project" value="UniProtKB-KW"/>
</dbReference>
<accession>A0A2X4U997</accession>
<dbReference type="NCBIfam" id="NF001159">
    <property type="entry name" value="PRK00150.1-3"/>
    <property type="match status" value="1"/>
</dbReference>
<evidence type="ECO:0000256" key="4">
    <source>
        <dbReference type="ARBA" id="ARBA00022917"/>
    </source>
</evidence>
<proteinExistence type="inferred from homology"/>
<dbReference type="EMBL" id="LS483470">
    <property type="protein sequence ID" value="SQI35199.1"/>
    <property type="molecule type" value="Genomic_DNA"/>
</dbReference>
<dbReference type="OrthoDB" id="9804313at2"/>
<name>A0A2X4U997_9GAMM</name>
<dbReference type="SUPFAM" id="SSF56420">
    <property type="entry name" value="Peptide deformylase"/>
    <property type="match status" value="1"/>
</dbReference>
<feature type="binding site" evidence="6">
    <location>
        <position position="133"/>
    </location>
    <ligand>
        <name>Fe cation</name>
        <dbReference type="ChEBI" id="CHEBI:24875"/>
    </ligand>
</feature>
<keyword evidence="5 6" id="KW-0408">Iron</keyword>
<dbReference type="PANTHER" id="PTHR10458:SF21">
    <property type="entry name" value="PEPTIDE DEFORMYLASE"/>
    <property type="match status" value="1"/>
</dbReference>
<dbReference type="AlphaFoldDB" id="A0A2X4U997"/>
<dbReference type="GO" id="GO:0006412">
    <property type="term" value="P:translation"/>
    <property type="evidence" value="ECO:0007669"/>
    <property type="project" value="UniProtKB-UniRule"/>
</dbReference>
<comment type="cofactor">
    <cofactor evidence="6">
        <name>Fe(2+)</name>
        <dbReference type="ChEBI" id="CHEBI:29033"/>
    </cofactor>
    <text evidence="6">Binds 1 Fe(2+) ion.</text>
</comment>
<keyword evidence="8" id="KW-1185">Reference proteome</keyword>
<feature type="binding site" evidence="6">
    <location>
        <position position="137"/>
    </location>
    <ligand>
        <name>Fe cation</name>
        <dbReference type="ChEBI" id="CHEBI:24875"/>
    </ligand>
</feature>
<dbReference type="NCBIfam" id="TIGR00079">
    <property type="entry name" value="pept_deformyl"/>
    <property type="match status" value="1"/>
</dbReference>
<keyword evidence="4 6" id="KW-0648">Protein biosynthesis</keyword>
<dbReference type="InterPro" id="IPR023635">
    <property type="entry name" value="Peptide_deformylase"/>
</dbReference>
<protein>
    <recommendedName>
        <fullName evidence="6">Peptide deformylase</fullName>
        <shortName evidence="6">PDF</shortName>
        <ecNumber evidence="6">3.5.1.88</ecNumber>
    </recommendedName>
    <alternativeName>
        <fullName evidence="6">Polypeptide deformylase</fullName>
    </alternativeName>
</protein>
<evidence type="ECO:0000256" key="2">
    <source>
        <dbReference type="ARBA" id="ARBA00022723"/>
    </source>
</evidence>
<sequence length="171" mass="19647">MAVLPVLHFPNERLRIKAKPVKEVTPEIQRITDDMLETMYAEEGIGLAATQVDIHQRIIVIDVSENRDEHYVIINPEVIEKSGETGIEEGCLSVPESRGFVPRAEYIKIRALNRDGEPYELEAHDLLAICIQHEMDHLEGKLFVDYLSPLKRQRIQQKLEKIARQEARAAR</sequence>
<dbReference type="InterPro" id="IPR036821">
    <property type="entry name" value="Peptide_deformylase_sf"/>
</dbReference>
<feature type="active site" evidence="6">
    <location>
        <position position="134"/>
    </location>
</feature>
<evidence type="ECO:0000256" key="1">
    <source>
        <dbReference type="ARBA" id="ARBA00010759"/>
    </source>
</evidence>
<evidence type="ECO:0000313" key="7">
    <source>
        <dbReference type="EMBL" id="SQI35199.1"/>
    </source>
</evidence>
<comment type="similarity">
    <text evidence="1 6">Belongs to the polypeptide deformylase family.</text>
</comment>
<keyword evidence="2 6" id="KW-0479">Metal-binding</keyword>
<evidence type="ECO:0000256" key="6">
    <source>
        <dbReference type="HAMAP-Rule" id="MF_00163"/>
    </source>
</evidence>
<keyword evidence="3 6" id="KW-0378">Hydrolase</keyword>
<dbReference type="EC" id="3.5.1.88" evidence="6"/>
<evidence type="ECO:0000313" key="8">
    <source>
        <dbReference type="Proteomes" id="UP000249005"/>
    </source>
</evidence>
<dbReference type="HAMAP" id="MF_00163">
    <property type="entry name" value="Pep_deformylase"/>
    <property type="match status" value="1"/>
</dbReference>
<dbReference type="Gene3D" id="3.90.45.10">
    <property type="entry name" value="Peptide deformylase"/>
    <property type="match status" value="1"/>
</dbReference>
<feature type="binding site" evidence="6">
    <location>
        <position position="91"/>
    </location>
    <ligand>
        <name>Fe cation</name>
        <dbReference type="ChEBI" id="CHEBI:24875"/>
    </ligand>
</feature>
<evidence type="ECO:0000256" key="5">
    <source>
        <dbReference type="ARBA" id="ARBA00023004"/>
    </source>
</evidence>
<evidence type="ECO:0000256" key="3">
    <source>
        <dbReference type="ARBA" id="ARBA00022801"/>
    </source>
</evidence>
<dbReference type="FunFam" id="3.90.45.10:FF:000001">
    <property type="entry name" value="Peptide deformylase"/>
    <property type="match status" value="1"/>
</dbReference>
<dbReference type="RefSeq" id="WP_111739058.1">
    <property type="nucleotide sequence ID" value="NZ_LR698987.1"/>
</dbReference>
<dbReference type="PANTHER" id="PTHR10458">
    <property type="entry name" value="PEPTIDE DEFORMYLASE"/>
    <property type="match status" value="1"/>
</dbReference>
<dbReference type="GO" id="GO:0042586">
    <property type="term" value="F:peptide deformylase activity"/>
    <property type="evidence" value="ECO:0007669"/>
    <property type="project" value="UniProtKB-UniRule"/>
</dbReference>
<dbReference type="PRINTS" id="PR01576">
    <property type="entry name" value="PDEFORMYLASE"/>
</dbReference>